<organism evidence="2">
    <name type="scientific">Anguilla anguilla</name>
    <name type="common">European freshwater eel</name>
    <name type="synonym">Muraena anguilla</name>
    <dbReference type="NCBI Taxonomy" id="7936"/>
    <lineage>
        <taxon>Eukaryota</taxon>
        <taxon>Metazoa</taxon>
        <taxon>Chordata</taxon>
        <taxon>Craniata</taxon>
        <taxon>Vertebrata</taxon>
        <taxon>Euteleostomi</taxon>
        <taxon>Actinopterygii</taxon>
        <taxon>Neopterygii</taxon>
        <taxon>Teleostei</taxon>
        <taxon>Anguilliformes</taxon>
        <taxon>Anguillidae</taxon>
        <taxon>Anguilla</taxon>
    </lineage>
</organism>
<reference evidence="2" key="1">
    <citation type="submission" date="2014-11" db="EMBL/GenBank/DDBJ databases">
        <authorList>
            <person name="Amaro Gonzalez C."/>
        </authorList>
    </citation>
    <scope>NUCLEOTIDE SEQUENCE</scope>
</reference>
<evidence type="ECO:0000313" key="2">
    <source>
        <dbReference type="EMBL" id="JAH66534.1"/>
    </source>
</evidence>
<protein>
    <submittedName>
        <fullName evidence="2">Uncharacterized protein</fullName>
    </submittedName>
</protein>
<feature type="region of interest" description="Disordered" evidence="1">
    <location>
        <begin position="1"/>
        <end position="21"/>
    </location>
</feature>
<dbReference type="EMBL" id="GBXM01000359">
    <property type="protein sequence ID" value="JAI08219.1"/>
    <property type="molecule type" value="Transcribed_RNA"/>
</dbReference>
<dbReference type="EMBL" id="GBXM01042043">
    <property type="protein sequence ID" value="JAH66534.1"/>
    <property type="molecule type" value="Transcribed_RNA"/>
</dbReference>
<name>A0A0E9UL13_ANGAN</name>
<accession>A0A0E9UL13</accession>
<dbReference type="AlphaFoldDB" id="A0A0E9UL13"/>
<dbReference type="EMBL" id="GBXM01000358">
    <property type="protein sequence ID" value="JAI08220.1"/>
    <property type="molecule type" value="Transcribed_RNA"/>
</dbReference>
<reference evidence="2" key="2">
    <citation type="journal article" date="2015" name="Fish Shellfish Immunol.">
        <title>Early steps in the European eel (Anguilla anguilla)-Vibrio vulnificus interaction in the gills: Role of the RtxA13 toxin.</title>
        <authorList>
            <person name="Callol A."/>
            <person name="Pajuelo D."/>
            <person name="Ebbesson L."/>
            <person name="Teles M."/>
            <person name="MacKenzie S."/>
            <person name="Amaro C."/>
        </authorList>
    </citation>
    <scope>NUCLEOTIDE SEQUENCE</scope>
</reference>
<evidence type="ECO:0000256" key="1">
    <source>
        <dbReference type="SAM" id="MobiDB-lite"/>
    </source>
</evidence>
<proteinExistence type="predicted"/>
<feature type="compositionally biased region" description="Basic residues" evidence="1">
    <location>
        <begin position="1"/>
        <end position="10"/>
    </location>
</feature>
<sequence>MSRTRFRGRICKASSSPTPRS</sequence>